<evidence type="ECO:0000259" key="4">
    <source>
        <dbReference type="PROSITE" id="PS51071"/>
    </source>
</evidence>
<dbReference type="InterPro" id="IPR009057">
    <property type="entry name" value="Homeodomain-like_sf"/>
</dbReference>
<evidence type="ECO:0000256" key="3">
    <source>
        <dbReference type="ARBA" id="ARBA00023163"/>
    </source>
</evidence>
<dbReference type="CDD" id="cd05013">
    <property type="entry name" value="SIS_RpiR"/>
    <property type="match status" value="1"/>
</dbReference>
<dbReference type="Gene3D" id="3.40.50.10490">
    <property type="entry name" value="Glucose-6-phosphate isomerase like protein, domain 1"/>
    <property type="match status" value="1"/>
</dbReference>
<feature type="domain" description="SIS" evidence="5">
    <location>
        <begin position="158"/>
        <end position="299"/>
    </location>
</feature>
<evidence type="ECO:0000256" key="1">
    <source>
        <dbReference type="ARBA" id="ARBA00023015"/>
    </source>
</evidence>
<keyword evidence="2" id="KW-0238">DNA-binding</keyword>
<dbReference type="Gene3D" id="1.10.10.10">
    <property type="entry name" value="Winged helix-like DNA-binding domain superfamily/Winged helix DNA-binding domain"/>
    <property type="match status" value="1"/>
</dbReference>
<organism evidence="6 7">
    <name type="scientific">Thomasclavelia ramosa DSM 1402</name>
    <dbReference type="NCBI Taxonomy" id="445974"/>
    <lineage>
        <taxon>Bacteria</taxon>
        <taxon>Bacillati</taxon>
        <taxon>Bacillota</taxon>
        <taxon>Erysipelotrichia</taxon>
        <taxon>Erysipelotrichales</taxon>
        <taxon>Coprobacillaceae</taxon>
        <taxon>Thomasclavelia</taxon>
    </lineage>
</organism>
<dbReference type="GO" id="GO:0097367">
    <property type="term" value="F:carbohydrate derivative binding"/>
    <property type="evidence" value="ECO:0007669"/>
    <property type="project" value="InterPro"/>
</dbReference>
<dbReference type="InterPro" id="IPR036388">
    <property type="entry name" value="WH-like_DNA-bd_sf"/>
</dbReference>
<name>B0N6X1_9FIRM</name>
<dbReference type="PANTHER" id="PTHR30514">
    <property type="entry name" value="GLUCOKINASE"/>
    <property type="match status" value="1"/>
</dbReference>
<gene>
    <name evidence="6" type="ORF">CLORAM_02354</name>
</gene>
<dbReference type="PROSITE" id="PS51464">
    <property type="entry name" value="SIS"/>
    <property type="match status" value="1"/>
</dbReference>
<feature type="domain" description="HTH rpiR-type" evidence="4">
    <location>
        <begin position="33"/>
        <end position="109"/>
    </location>
</feature>
<dbReference type="InterPro" id="IPR035472">
    <property type="entry name" value="RpiR-like_SIS"/>
</dbReference>
<dbReference type="Pfam" id="PF01418">
    <property type="entry name" value="HTH_6"/>
    <property type="match status" value="1"/>
</dbReference>
<dbReference type="PROSITE" id="PS51071">
    <property type="entry name" value="HTH_RPIR"/>
    <property type="match status" value="1"/>
</dbReference>
<dbReference type="InterPro" id="IPR000281">
    <property type="entry name" value="HTH_RpiR"/>
</dbReference>
<evidence type="ECO:0000313" key="7">
    <source>
        <dbReference type="Proteomes" id="UP000005798"/>
    </source>
</evidence>
<evidence type="ECO:0000313" key="6">
    <source>
        <dbReference type="EMBL" id="EDS17559.1"/>
    </source>
</evidence>
<reference evidence="6" key="2">
    <citation type="submission" date="2014-06" db="EMBL/GenBank/DDBJ databases">
        <title>Draft genome sequence of Clostridium ramosum(DSM 1402).</title>
        <authorList>
            <person name="Sudarsanam P."/>
            <person name="Ley R."/>
            <person name="Guruge J."/>
            <person name="Turnbaugh P.J."/>
            <person name="Mahowald M."/>
            <person name="Liep D."/>
            <person name="Gordon J."/>
        </authorList>
    </citation>
    <scope>NUCLEOTIDE SEQUENCE</scope>
    <source>
        <strain evidence="6">DSM 1402</strain>
    </source>
</reference>
<keyword evidence="7" id="KW-1185">Reference proteome</keyword>
<evidence type="ECO:0000259" key="5">
    <source>
        <dbReference type="PROSITE" id="PS51464"/>
    </source>
</evidence>
<protein>
    <submittedName>
        <fullName evidence="6">SIS domain protein</fullName>
    </submittedName>
</protein>
<accession>B0N6X1</accession>
<keyword evidence="3" id="KW-0804">Transcription</keyword>
<comment type="caution">
    <text evidence="6">The sequence shown here is derived from an EMBL/GenBank/DDBJ whole genome shotgun (WGS) entry which is preliminary data.</text>
</comment>
<dbReference type="EMBL" id="ABFX02000008">
    <property type="protein sequence ID" value="EDS17559.1"/>
    <property type="molecule type" value="Genomic_DNA"/>
</dbReference>
<dbReference type="InterPro" id="IPR046348">
    <property type="entry name" value="SIS_dom_sf"/>
</dbReference>
<dbReference type="SUPFAM" id="SSF46689">
    <property type="entry name" value="Homeodomain-like"/>
    <property type="match status" value="1"/>
</dbReference>
<keyword evidence="1" id="KW-0805">Transcription regulation</keyword>
<proteinExistence type="predicted"/>
<sequence length="324" mass="37517">MSFSDLIIKFHILFNKYQFYETMFHDILNRGDFMSIMTQLEFELDFSSSEKTIAKYILDNGEDILNLSVKELAKQTYTSPATIVRLCRKLGLNGYGDFKIKYSAELQFDKKNKKRVDVNFPFGNTDSNSQIAYRIANLHQEAIEDTLNLVDFKNLDKIINLLDQARRIYLFGNGNSLLAGFDFQHKMMRIGKMVEMRAHAGEQGFLSYTCSPDDVAILISYSGETNEMVELAKFLKKMHVPLLGITSIGDNQLSKYCTYIMNTGSREKIFSKIAPYSSKTSISYLLDLIFSCIFRLNYDHYINEKINRDKLFDHRHPYKSPIND</sequence>
<dbReference type="PANTHER" id="PTHR30514:SF1">
    <property type="entry name" value="HTH-TYPE TRANSCRIPTIONAL REGULATOR HEXR-RELATED"/>
    <property type="match status" value="1"/>
</dbReference>
<dbReference type="Pfam" id="PF01380">
    <property type="entry name" value="SIS"/>
    <property type="match status" value="1"/>
</dbReference>
<dbReference type="GO" id="GO:0003700">
    <property type="term" value="F:DNA-binding transcription factor activity"/>
    <property type="evidence" value="ECO:0007669"/>
    <property type="project" value="InterPro"/>
</dbReference>
<dbReference type="GO" id="GO:1901135">
    <property type="term" value="P:carbohydrate derivative metabolic process"/>
    <property type="evidence" value="ECO:0007669"/>
    <property type="project" value="InterPro"/>
</dbReference>
<dbReference type="InterPro" id="IPR001347">
    <property type="entry name" value="SIS_dom"/>
</dbReference>
<dbReference type="HOGENOM" id="CLU_055769_2_1_9"/>
<dbReference type="AlphaFoldDB" id="B0N6X1"/>
<dbReference type="SUPFAM" id="SSF53697">
    <property type="entry name" value="SIS domain"/>
    <property type="match status" value="1"/>
</dbReference>
<dbReference type="InterPro" id="IPR047640">
    <property type="entry name" value="RpiR-like"/>
</dbReference>
<evidence type="ECO:0000256" key="2">
    <source>
        <dbReference type="ARBA" id="ARBA00023125"/>
    </source>
</evidence>
<reference evidence="6" key="1">
    <citation type="submission" date="2007-11" db="EMBL/GenBank/DDBJ databases">
        <authorList>
            <person name="Fulton L."/>
            <person name="Clifton S."/>
            <person name="Fulton B."/>
            <person name="Xu J."/>
            <person name="Minx P."/>
            <person name="Pepin K.H."/>
            <person name="Johnson M."/>
            <person name="Thiruvilangam P."/>
            <person name="Bhonagiri V."/>
            <person name="Nash W.E."/>
            <person name="Mardis E.R."/>
            <person name="Wilson R.K."/>
        </authorList>
    </citation>
    <scope>NUCLEOTIDE SEQUENCE [LARGE SCALE GENOMIC DNA]</scope>
    <source>
        <strain evidence="6">DSM 1402</strain>
    </source>
</reference>
<dbReference type="Proteomes" id="UP000005798">
    <property type="component" value="Unassembled WGS sequence"/>
</dbReference>
<dbReference type="GO" id="GO:0003677">
    <property type="term" value="F:DNA binding"/>
    <property type="evidence" value="ECO:0007669"/>
    <property type="project" value="UniProtKB-KW"/>
</dbReference>
<dbReference type="eggNOG" id="COG1737">
    <property type="taxonomic scope" value="Bacteria"/>
</dbReference>